<evidence type="ECO:0000256" key="1">
    <source>
        <dbReference type="ARBA" id="ARBA00009437"/>
    </source>
</evidence>
<evidence type="ECO:0000313" key="7">
    <source>
        <dbReference type="EMBL" id="VEF10916.1"/>
    </source>
</evidence>
<feature type="region of interest" description="Disordered" evidence="5">
    <location>
        <begin position="1"/>
        <end position="20"/>
    </location>
</feature>
<dbReference type="Gene3D" id="3.40.190.290">
    <property type="match status" value="1"/>
</dbReference>
<protein>
    <submittedName>
        <fullName evidence="7">LysR family transcriptional regulator</fullName>
    </submittedName>
</protein>
<gene>
    <name evidence="7" type="primary">dmlR_9</name>
    <name evidence="7" type="ORF">NCTC9428_02531</name>
</gene>
<accession>A0A448DVS8</accession>
<dbReference type="Pfam" id="PF03466">
    <property type="entry name" value="LysR_substrate"/>
    <property type="match status" value="1"/>
</dbReference>
<dbReference type="Gene3D" id="1.10.10.10">
    <property type="entry name" value="Winged helix-like DNA-binding domain superfamily/Winged helix DNA-binding domain"/>
    <property type="match status" value="1"/>
</dbReference>
<dbReference type="GO" id="GO:0003700">
    <property type="term" value="F:DNA-binding transcription factor activity"/>
    <property type="evidence" value="ECO:0007669"/>
    <property type="project" value="InterPro"/>
</dbReference>
<dbReference type="SUPFAM" id="SSF46785">
    <property type="entry name" value="Winged helix' DNA-binding domain"/>
    <property type="match status" value="1"/>
</dbReference>
<dbReference type="CDD" id="cd08422">
    <property type="entry name" value="PBP2_CrgA_like"/>
    <property type="match status" value="1"/>
</dbReference>
<dbReference type="Pfam" id="PF00126">
    <property type="entry name" value="HTH_1"/>
    <property type="match status" value="1"/>
</dbReference>
<reference evidence="7 8" key="1">
    <citation type="submission" date="2018-12" db="EMBL/GenBank/DDBJ databases">
        <authorList>
            <consortium name="Pathogen Informatics"/>
        </authorList>
    </citation>
    <scope>NUCLEOTIDE SEQUENCE [LARGE SCALE GENOMIC DNA]</scope>
    <source>
        <strain evidence="7 8">NCTC9428</strain>
    </source>
</reference>
<evidence type="ECO:0000259" key="6">
    <source>
        <dbReference type="PROSITE" id="PS50931"/>
    </source>
</evidence>
<dbReference type="AlphaFoldDB" id="A0A448DVS8"/>
<dbReference type="SUPFAM" id="SSF53850">
    <property type="entry name" value="Periplasmic binding protein-like II"/>
    <property type="match status" value="1"/>
</dbReference>
<dbReference type="PANTHER" id="PTHR30537">
    <property type="entry name" value="HTH-TYPE TRANSCRIPTIONAL REGULATOR"/>
    <property type="match status" value="1"/>
</dbReference>
<evidence type="ECO:0000256" key="2">
    <source>
        <dbReference type="ARBA" id="ARBA00023015"/>
    </source>
</evidence>
<name>A0A448DVS8_PSEFL</name>
<evidence type="ECO:0000256" key="4">
    <source>
        <dbReference type="ARBA" id="ARBA00023163"/>
    </source>
</evidence>
<keyword evidence="2" id="KW-0805">Transcription regulation</keyword>
<dbReference type="InterPro" id="IPR058163">
    <property type="entry name" value="LysR-type_TF_proteobact-type"/>
</dbReference>
<evidence type="ECO:0000256" key="3">
    <source>
        <dbReference type="ARBA" id="ARBA00023125"/>
    </source>
</evidence>
<dbReference type="GO" id="GO:0003677">
    <property type="term" value="F:DNA binding"/>
    <property type="evidence" value="ECO:0007669"/>
    <property type="project" value="UniProtKB-KW"/>
</dbReference>
<comment type="similarity">
    <text evidence="1">Belongs to the LysR transcriptional regulatory family.</text>
</comment>
<dbReference type="InterPro" id="IPR036388">
    <property type="entry name" value="WH-like_DNA-bd_sf"/>
</dbReference>
<dbReference type="Proteomes" id="UP000281909">
    <property type="component" value="Chromosome"/>
</dbReference>
<sequence>MHRPEHGGTRRMANSDAQSSAFPFDRTPLMDKLLALKMFVETVRCGGYSSAARKLGISTSSVTRQVAGLEHELGASLLNRTTRNTSVTVAGQTYFEKAVAILDAVDEADAVVADRGIDAQGRLRISVPVEFGRRLIAPHLSRLLERHPGLEISLSLSDQVSDLLSEQIDVSVRLGSTVVSDDIVSKRVGHFERWVVASPAYLARSAALCHPRDLLEHQCLRFDYGGTHAHWTFQNEQEPIQLNVQGRLQSNNADILREAAIADGGVTLLADWLVRDDVAAGRLTRLLEHYEVNPGSASTCINALYLPNHRGSSRINVFIDFLTEILQPAAASTHAYAGVRGSKR</sequence>
<dbReference type="EMBL" id="LR134318">
    <property type="protein sequence ID" value="VEF10916.1"/>
    <property type="molecule type" value="Genomic_DNA"/>
</dbReference>
<dbReference type="PANTHER" id="PTHR30537:SF5">
    <property type="entry name" value="HTH-TYPE TRANSCRIPTIONAL ACTIVATOR TTDR-RELATED"/>
    <property type="match status" value="1"/>
</dbReference>
<evidence type="ECO:0000313" key="8">
    <source>
        <dbReference type="Proteomes" id="UP000281909"/>
    </source>
</evidence>
<dbReference type="FunFam" id="1.10.10.10:FF:000001">
    <property type="entry name" value="LysR family transcriptional regulator"/>
    <property type="match status" value="1"/>
</dbReference>
<keyword evidence="4" id="KW-0804">Transcription</keyword>
<dbReference type="InterPro" id="IPR000847">
    <property type="entry name" value="LysR_HTH_N"/>
</dbReference>
<evidence type="ECO:0000256" key="5">
    <source>
        <dbReference type="SAM" id="MobiDB-lite"/>
    </source>
</evidence>
<dbReference type="InterPro" id="IPR036390">
    <property type="entry name" value="WH_DNA-bd_sf"/>
</dbReference>
<organism evidence="7 8">
    <name type="scientific">Pseudomonas fluorescens</name>
    <dbReference type="NCBI Taxonomy" id="294"/>
    <lineage>
        <taxon>Bacteria</taxon>
        <taxon>Pseudomonadati</taxon>
        <taxon>Pseudomonadota</taxon>
        <taxon>Gammaproteobacteria</taxon>
        <taxon>Pseudomonadales</taxon>
        <taxon>Pseudomonadaceae</taxon>
        <taxon>Pseudomonas</taxon>
    </lineage>
</organism>
<dbReference type="InterPro" id="IPR005119">
    <property type="entry name" value="LysR_subst-bd"/>
</dbReference>
<proteinExistence type="inferred from homology"/>
<dbReference type="PROSITE" id="PS50931">
    <property type="entry name" value="HTH_LYSR"/>
    <property type="match status" value="1"/>
</dbReference>
<keyword evidence="3" id="KW-0238">DNA-binding</keyword>
<feature type="domain" description="HTH lysR-type" evidence="6">
    <location>
        <begin position="31"/>
        <end position="88"/>
    </location>
</feature>